<feature type="compositionally biased region" description="Low complexity" evidence="5">
    <location>
        <begin position="160"/>
        <end position="176"/>
    </location>
</feature>
<evidence type="ECO:0000256" key="3">
    <source>
        <dbReference type="ARBA" id="ARBA00006128"/>
    </source>
</evidence>
<proteinExistence type="inferred from homology"/>
<comment type="caution">
    <text evidence="7">The sequence shown here is derived from an EMBL/GenBank/DDBJ whole genome shotgun (WGS) entry which is preliminary data.</text>
</comment>
<sequence>MTGIPSAITINTTGNSSSLPHVGVPHLSHAGSSNANLLTDEQLFRTDEDIIEYLLFRGFTKSMAVFEVDRREDRLKAFDVDKLLAHINGLVRSYDIQGLLRLWEFLDRRLFSHLDVHHARELYKMKVSLLRYYVVHAIQSNRRDKAIDFLANYTLQSASSSSSSTSAASSPSSSTTPFPPQILTETDAAWRQWFVLPHLPEPSRDPQFHVFFSPSWADAFRVSFRNVLTVIFYSLPVPKLLSIPAYDEGGWQVKHALSRARHVVGEQEQELAKWEGHAVALAATVEKLLLTVQIWREGERHHRRGWALDRSSGNREALSRREEGKGERGGEEGLAQACWAQEVTALRAVQDLNACLGKSKGVGGGGKEAMWMLRSPR</sequence>
<dbReference type="EMBL" id="SDOX01000021">
    <property type="protein sequence ID" value="TFJ83592.1"/>
    <property type="molecule type" value="Genomic_DNA"/>
</dbReference>
<keyword evidence="8" id="KW-1185">Reference proteome</keyword>
<accession>A0A4D9CWG6</accession>
<evidence type="ECO:0000256" key="5">
    <source>
        <dbReference type="SAM" id="MobiDB-lite"/>
    </source>
</evidence>
<dbReference type="GO" id="GO:0031901">
    <property type="term" value="C:early endosome membrane"/>
    <property type="evidence" value="ECO:0007669"/>
    <property type="project" value="TreeGrafter"/>
</dbReference>
<dbReference type="OrthoDB" id="193023at2759"/>
<dbReference type="GO" id="GO:0031902">
    <property type="term" value="C:late endosome membrane"/>
    <property type="evidence" value="ECO:0007669"/>
    <property type="project" value="TreeGrafter"/>
</dbReference>
<name>A0A4D9CWG6_9STRA</name>
<dbReference type="InterPro" id="IPR039724">
    <property type="entry name" value="WDR91"/>
</dbReference>
<evidence type="ECO:0000256" key="4">
    <source>
        <dbReference type="ARBA" id="ARBA00022753"/>
    </source>
</evidence>
<reference evidence="7 8" key="1">
    <citation type="submission" date="2019-01" db="EMBL/GenBank/DDBJ databases">
        <title>Nuclear Genome Assembly of the Microalgal Biofuel strain Nannochloropsis salina CCMP1776.</title>
        <authorList>
            <person name="Hovde B."/>
        </authorList>
    </citation>
    <scope>NUCLEOTIDE SEQUENCE [LARGE SCALE GENOMIC DNA]</scope>
    <source>
        <strain evidence="7 8">CCMP1776</strain>
    </source>
</reference>
<dbReference type="Pfam" id="PF23138">
    <property type="entry name" value="CTLH_Armc9"/>
    <property type="match status" value="1"/>
</dbReference>
<gene>
    <name evidence="7" type="ORF">NSK_004697</name>
</gene>
<keyword evidence="4" id="KW-0967">Endosome</keyword>
<feature type="domain" description="ARMC9 CTLH-like" evidence="6">
    <location>
        <begin position="87"/>
        <end position="232"/>
    </location>
</feature>
<dbReference type="GO" id="GO:0045022">
    <property type="term" value="P:early endosome to late endosome transport"/>
    <property type="evidence" value="ECO:0007669"/>
    <property type="project" value="InterPro"/>
</dbReference>
<dbReference type="AlphaFoldDB" id="A0A4D9CWG6"/>
<dbReference type="GO" id="GO:0141039">
    <property type="term" value="F:phosphatidylinositol 3-kinase inhibitor activity"/>
    <property type="evidence" value="ECO:0007669"/>
    <property type="project" value="InterPro"/>
</dbReference>
<protein>
    <recommendedName>
        <fullName evidence="6">ARMC9 CTLH-like domain-containing protein</fullName>
    </recommendedName>
</protein>
<dbReference type="Proteomes" id="UP000355283">
    <property type="component" value="Unassembled WGS sequence"/>
</dbReference>
<evidence type="ECO:0000313" key="7">
    <source>
        <dbReference type="EMBL" id="TFJ83592.1"/>
    </source>
</evidence>
<evidence type="ECO:0000259" key="6">
    <source>
        <dbReference type="Pfam" id="PF23138"/>
    </source>
</evidence>
<evidence type="ECO:0000313" key="8">
    <source>
        <dbReference type="Proteomes" id="UP000355283"/>
    </source>
</evidence>
<dbReference type="PANTHER" id="PTHR13083">
    <property type="entry name" value="WD REPEAT-CONTAINING PROTEIN 91"/>
    <property type="match status" value="1"/>
</dbReference>
<dbReference type="InterPro" id="IPR056327">
    <property type="entry name" value="ARMC9_CTLH-like_dom"/>
</dbReference>
<comment type="similarity">
    <text evidence="3">Belongs to the WD repeat WDR91 family.</text>
</comment>
<dbReference type="PANTHER" id="PTHR13083:SF3">
    <property type="entry name" value="WD REPEAT-CONTAINING PROTEIN 91"/>
    <property type="match status" value="1"/>
</dbReference>
<dbReference type="GO" id="GO:0051898">
    <property type="term" value="P:negative regulation of phosphatidylinositol 3-kinase/protein kinase B signal transduction"/>
    <property type="evidence" value="ECO:0007669"/>
    <property type="project" value="InterPro"/>
</dbReference>
<evidence type="ECO:0000256" key="1">
    <source>
        <dbReference type="ARBA" id="ARBA00004412"/>
    </source>
</evidence>
<organism evidence="7 8">
    <name type="scientific">Nannochloropsis salina CCMP1776</name>
    <dbReference type="NCBI Taxonomy" id="1027361"/>
    <lineage>
        <taxon>Eukaryota</taxon>
        <taxon>Sar</taxon>
        <taxon>Stramenopiles</taxon>
        <taxon>Ochrophyta</taxon>
        <taxon>Eustigmatophyceae</taxon>
        <taxon>Eustigmatales</taxon>
        <taxon>Monodopsidaceae</taxon>
        <taxon>Microchloropsis</taxon>
        <taxon>Microchloropsis salina</taxon>
    </lineage>
</organism>
<comment type="subcellular location">
    <subcellularLocation>
        <location evidence="1">Early endosome</location>
    </subcellularLocation>
    <subcellularLocation>
        <location evidence="2">Late endosome</location>
    </subcellularLocation>
</comment>
<feature type="region of interest" description="Disordered" evidence="5">
    <location>
        <begin position="160"/>
        <end position="179"/>
    </location>
</feature>
<evidence type="ECO:0000256" key="2">
    <source>
        <dbReference type="ARBA" id="ARBA00004603"/>
    </source>
</evidence>